<sequence length="189" mass="20910">MTHFVEDDLVQEETRVLGECFFPSTINRLVNSVADPMYYPVVNIIDENQPHPVVSPPEDCSIMVTDLVPPADLWDVDEIVDVQVGAEVWAVNRSLAEGGLCDVPVTTNPEPEHEVAVVQDLNFWDSLLMKDLAEDLGLNIEAPVAAVATDKGNRKLGEVPSDLWDVNQDPQAVPSFRNVFNVTRSGRVF</sequence>
<evidence type="ECO:0000313" key="2">
    <source>
        <dbReference type="Proteomes" id="UP001062846"/>
    </source>
</evidence>
<dbReference type="Proteomes" id="UP001062846">
    <property type="component" value="Chromosome 7"/>
</dbReference>
<accession>A0ACC0N2D7</accession>
<reference evidence="1" key="1">
    <citation type="submission" date="2022-02" db="EMBL/GenBank/DDBJ databases">
        <title>Plant Genome Project.</title>
        <authorList>
            <person name="Zhang R.-G."/>
        </authorList>
    </citation>
    <scope>NUCLEOTIDE SEQUENCE</scope>
    <source>
        <strain evidence="1">AT1</strain>
    </source>
</reference>
<proteinExistence type="predicted"/>
<dbReference type="EMBL" id="CM046394">
    <property type="protein sequence ID" value="KAI8547477.1"/>
    <property type="molecule type" value="Genomic_DNA"/>
</dbReference>
<evidence type="ECO:0000313" key="1">
    <source>
        <dbReference type="EMBL" id="KAI8547477.1"/>
    </source>
</evidence>
<comment type="caution">
    <text evidence="1">The sequence shown here is derived from an EMBL/GenBank/DDBJ whole genome shotgun (WGS) entry which is preliminary data.</text>
</comment>
<keyword evidence="2" id="KW-1185">Reference proteome</keyword>
<protein>
    <submittedName>
        <fullName evidence="1">Uncharacterized protein</fullName>
    </submittedName>
</protein>
<gene>
    <name evidence="1" type="ORF">RHMOL_Rhmol07G0199100</name>
</gene>
<organism evidence="1 2">
    <name type="scientific">Rhododendron molle</name>
    <name type="common">Chinese azalea</name>
    <name type="synonym">Azalea mollis</name>
    <dbReference type="NCBI Taxonomy" id="49168"/>
    <lineage>
        <taxon>Eukaryota</taxon>
        <taxon>Viridiplantae</taxon>
        <taxon>Streptophyta</taxon>
        <taxon>Embryophyta</taxon>
        <taxon>Tracheophyta</taxon>
        <taxon>Spermatophyta</taxon>
        <taxon>Magnoliopsida</taxon>
        <taxon>eudicotyledons</taxon>
        <taxon>Gunneridae</taxon>
        <taxon>Pentapetalae</taxon>
        <taxon>asterids</taxon>
        <taxon>Ericales</taxon>
        <taxon>Ericaceae</taxon>
        <taxon>Ericoideae</taxon>
        <taxon>Rhodoreae</taxon>
        <taxon>Rhododendron</taxon>
    </lineage>
</organism>
<name>A0ACC0N2D7_RHOML</name>